<dbReference type="InterPro" id="IPR005135">
    <property type="entry name" value="Endo/exonuclease/phosphatase"/>
</dbReference>
<feature type="domain" description="Reverse transcriptase" evidence="1">
    <location>
        <begin position="544"/>
        <end position="637"/>
    </location>
</feature>
<organism evidence="4 5">
    <name type="scientific">Saponaria officinalis</name>
    <name type="common">Common soapwort</name>
    <name type="synonym">Lychnis saponaria</name>
    <dbReference type="NCBI Taxonomy" id="3572"/>
    <lineage>
        <taxon>Eukaryota</taxon>
        <taxon>Viridiplantae</taxon>
        <taxon>Streptophyta</taxon>
        <taxon>Embryophyta</taxon>
        <taxon>Tracheophyta</taxon>
        <taxon>Spermatophyta</taxon>
        <taxon>Magnoliopsida</taxon>
        <taxon>eudicotyledons</taxon>
        <taxon>Gunneridae</taxon>
        <taxon>Pentapetalae</taxon>
        <taxon>Caryophyllales</taxon>
        <taxon>Caryophyllaceae</taxon>
        <taxon>Caryophylleae</taxon>
        <taxon>Saponaria</taxon>
    </lineage>
</organism>
<feature type="domain" description="Endonuclease/exonuclease/phosphatase" evidence="2">
    <location>
        <begin position="5"/>
        <end position="224"/>
    </location>
</feature>
<dbReference type="InterPro" id="IPR002156">
    <property type="entry name" value="RNaseH_domain"/>
</dbReference>
<dbReference type="SUPFAM" id="SSF56672">
    <property type="entry name" value="DNA/RNA polymerases"/>
    <property type="match status" value="1"/>
</dbReference>
<proteinExistence type="predicted"/>
<dbReference type="CDD" id="cd06222">
    <property type="entry name" value="RNase_H_like"/>
    <property type="match status" value="1"/>
</dbReference>
<feature type="domain" description="RNase H type-1" evidence="3">
    <location>
        <begin position="1078"/>
        <end position="1169"/>
    </location>
</feature>
<gene>
    <name evidence="4" type="ORF">RND81_09G007000</name>
</gene>
<keyword evidence="5" id="KW-1185">Reference proteome</keyword>
<dbReference type="InterPro" id="IPR043502">
    <property type="entry name" value="DNA/RNA_pol_sf"/>
</dbReference>
<dbReference type="InterPro" id="IPR044730">
    <property type="entry name" value="RNase_H-like_dom_plant"/>
</dbReference>
<dbReference type="AlphaFoldDB" id="A0AAW1IH90"/>
<dbReference type="Pfam" id="PF13456">
    <property type="entry name" value="RVT_3"/>
    <property type="match status" value="1"/>
</dbReference>
<name>A0AAW1IH90_SAPOF</name>
<dbReference type="InterPro" id="IPR000477">
    <property type="entry name" value="RT_dom"/>
</dbReference>
<dbReference type="PANTHER" id="PTHR33116">
    <property type="entry name" value="REVERSE TRANSCRIPTASE ZINC-BINDING DOMAIN-CONTAINING PROTEIN-RELATED-RELATED"/>
    <property type="match status" value="1"/>
</dbReference>
<evidence type="ECO:0000313" key="5">
    <source>
        <dbReference type="Proteomes" id="UP001443914"/>
    </source>
</evidence>
<dbReference type="Gene3D" id="3.30.420.10">
    <property type="entry name" value="Ribonuclease H-like superfamily/Ribonuclease H"/>
    <property type="match status" value="1"/>
</dbReference>
<reference evidence="4" key="1">
    <citation type="submission" date="2024-03" db="EMBL/GenBank/DDBJ databases">
        <title>WGS assembly of Saponaria officinalis var. Norfolk2.</title>
        <authorList>
            <person name="Jenkins J."/>
            <person name="Shu S."/>
            <person name="Grimwood J."/>
            <person name="Barry K."/>
            <person name="Goodstein D."/>
            <person name="Schmutz J."/>
            <person name="Leebens-Mack J."/>
            <person name="Osbourn A."/>
        </authorList>
    </citation>
    <scope>NUCLEOTIDE SEQUENCE [LARGE SCALE GENOMIC DNA]</scope>
    <source>
        <strain evidence="4">JIC</strain>
    </source>
</reference>
<dbReference type="GO" id="GO:0003676">
    <property type="term" value="F:nucleic acid binding"/>
    <property type="evidence" value="ECO:0007669"/>
    <property type="project" value="InterPro"/>
</dbReference>
<dbReference type="Pfam" id="PF00078">
    <property type="entry name" value="RVT_1"/>
    <property type="match status" value="1"/>
</dbReference>
<dbReference type="InterPro" id="IPR036397">
    <property type="entry name" value="RNaseH_sf"/>
</dbReference>
<evidence type="ECO:0000259" key="3">
    <source>
        <dbReference type="Pfam" id="PF13456"/>
    </source>
</evidence>
<evidence type="ECO:0000259" key="1">
    <source>
        <dbReference type="Pfam" id="PF00078"/>
    </source>
</evidence>
<evidence type="ECO:0000259" key="2">
    <source>
        <dbReference type="Pfam" id="PF03372"/>
    </source>
</evidence>
<comment type="caution">
    <text evidence="4">The sequence shown here is derived from an EMBL/GenBank/DDBJ whole genome shotgun (WGS) entry which is preliminary data.</text>
</comment>
<sequence length="1201" mass="137220">MKIFSWNCQGLGNPLTVGTLRDWCWRERPNIVFVMETMIKNKELERIRNTCGFTSGLCVSSRGRSGGLGFWWRDIDAQLITYDAHHIMVDILDDSGCPMWRAVGVYGWPEICNKHKTWEMMRRICDSVRTPIILFGDFNEILSIEENEGRAIRRESQMDAFRETMDDCALHDLGYKGNIFTWQSGRGMHSIVRERLDRAVASTSWSLLFPNGSVYHFPIYSSDHSAIVIRGADEQRRNHGRRSFKFEPFWLSDTQCQEVVKSAWSEEGEGDVFDKVNLCAVRLTAWARERFGNIRLRIREKEAELGYWQRQAPSADMLTRCAELVKEVDELRRQVETYWYSRARKCELRDGDKNTGYFHFKAKQRKSRNWISGIEDERGQWCTQEADVTRVVEEYFRQLFCSSNPFDSDEVLESIPLVVSDEMNQGLDRQVSDDEIKDAIFSMHPNKAPGPDRMHALFYQKHWGIVGDDICRCVREWWEGRGDISRLNMTNVVLIPKCKSPKKITEYRPISLCNRFHPPGGLIITDNALIAFEIFHTMKRGGEGRNGHVTLKLDMSKAYDRVEWSFLDEVMRRMGFSQSWRNKIMTCVSTVTFSFLVNGKASGALRPSRGLRQGDPISPYLFLLCADAFSHLLNRAVAEGKKINYSKSEVVFSKKVPSHVRELIIETLGVREVERHENLKERVWKKVQGWKEKLLSKPGKEVLIKAVAQAIPTYMMSLFPIPEGGSSESQRKIHWWRWEKLCKPKACGGMGFRDMRVFNQALLAKQVWRLLVNPESLVGRVLKARYFKHGSILDARRGYDPSFAWRSLWGAKSLLLDGLQWQVGNGESIRVWEDAWLPGVRGRKVPRPNIEADPSMRVASLIDAETGTWREEEIRALFTEDEANRVYEIPLSKRRPEDQLFWWPSKSGVYSVKSGYWLGMGFASTTDEQQLSEQEGGLWRTIWGLRVPPKLTHFLWRACTGMLGLCGFCEQENETEIHAVFTCSWTRTFWAMSGFSEQVAEAPLTSFPAWLLGSLQRLGEALWTIRNSRIFDEDPINPTGYASKVGKQPLLFHGVGGGDWQPPGPGTIKLNSDAAIFGDGEIGMGVVGRDETGRVVMVASKRVRARMSPELAEMKAMIFGLEVARRMGMTSISVETDALSVAQAIQKEVVRRGPIGLCLYDISSLAKSFVFKGLCTVIGEELVLVSDFPQTVLNLAELDSI</sequence>
<dbReference type="InterPro" id="IPR012337">
    <property type="entry name" value="RNaseH-like_sf"/>
</dbReference>
<dbReference type="Gene3D" id="3.60.10.10">
    <property type="entry name" value="Endonuclease/exonuclease/phosphatase"/>
    <property type="match status" value="1"/>
</dbReference>
<dbReference type="SUPFAM" id="SSF53098">
    <property type="entry name" value="Ribonuclease H-like"/>
    <property type="match status" value="1"/>
</dbReference>
<dbReference type="Proteomes" id="UP001443914">
    <property type="component" value="Unassembled WGS sequence"/>
</dbReference>
<accession>A0AAW1IH90</accession>
<dbReference type="Pfam" id="PF03372">
    <property type="entry name" value="Exo_endo_phos"/>
    <property type="match status" value="1"/>
</dbReference>
<dbReference type="SUPFAM" id="SSF56219">
    <property type="entry name" value="DNase I-like"/>
    <property type="match status" value="1"/>
</dbReference>
<evidence type="ECO:0000313" key="4">
    <source>
        <dbReference type="EMBL" id="KAK9688730.1"/>
    </source>
</evidence>
<dbReference type="EMBL" id="JBDFQZ010000009">
    <property type="protein sequence ID" value="KAK9688730.1"/>
    <property type="molecule type" value="Genomic_DNA"/>
</dbReference>
<dbReference type="GO" id="GO:0004523">
    <property type="term" value="F:RNA-DNA hybrid ribonuclease activity"/>
    <property type="evidence" value="ECO:0007669"/>
    <property type="project" value="InterPro"/>
</dbReference>
<evidence type="ECO:0008006" key="6">
    <source>
        <dbReference type="Google" id="ProtNLM"/>
    </source>
</evidence>
<dbReference type="InterPro" id="IPR036691">
    <property type="entry name" value="Endo/exonu/phosph_ase_sf"/>
</dbReference>
<dbReference type="PANTHER" id="PTHR33116:SF86">
    <property type="entry name" value="REVERSE TRANSCRIPTASE DOMAIN-CONTAINING PROTEIN"/>
    <property type="match status" value="1"/>
</dbReference>
<protein>
    <recommendedName>
        <fullName evidence="6">Reverse transcriptase domain-containing protein</fullName>
    </recommendedName>
</protein>